<protein>
    <recommendedName>
        <fullName evidence="4">Wax synthase domain-containing protein</fullName>
    </recommendedName>
</protein>
<dbReference type="OrthoDB" id="1077582at2759"/>
<evidence type="ECO:0000313" key="3">
    <source>
        <dbReference type="Proteomes" id="UP001056384"/>
    </source>
</evidence>
<keyword evidence="3" id="KW-1185">Reference proteome</keyword>
<keyword evidence="1" id="KW-0812">Transmembrane</keyword>
<dbReference type="Proteomes" id="UP001056384">
    <property type="component" value="Chromosome 4"/>
</dbReference>
<keyword evidence="1" id="KW-0472">Membrane</keyword>
<evidence type="ECO:0000256" key="1">
    <source>
        <dbReference type="SAM" id="Phobius"/>
    </source>
</evidence>
<accession>A0A9Q9AUW9</accession>
<evidence type="ECO:0000313" key="2">
    <source>
        <dbReference type="EMBL" id="USW52437.1"/>
    </source>
</evidence>
<evidence type="ECO:0008006" key="4">
    <source>
        <dbReference type="Google" id="ProtNLM"/>
    </source>
</evidence>
<proteinExistence type="predicted"/>
<organism evidence="2 3">
    <name type="scientific">Septoria linicola</name>
    <dbReference type="NCBI Taxonomy" id="215465"/>
    <lineage>
        <taxon>Eukaryota</taxon>
        <taxon>Fungi</taxon>
        <taxon>Dikarya</taxon>
        <taxon>Ascomycota</taxon>
        <taxon>Pezizomycotina</taxon>
        <taxon>Dothideomycetes</taxon>
        <taxon>Dothideomycetidae</taxon>
        <taxon>Mycosphaerellales</taxon>
        <taxon>Mycosphaerellaceae</taxon>
        <taxon>Septoria</taxon>
    </lineage>
</organism>
<keyword evidence="1" id="KW-1133">Transmembrane helix</keyword>
<dbReference type="EMBL" id="CP099421">
    <property type="protein sequence ID" value="USW52437.1"/>
    <property type="molecule type" value="Genomic_DNA"/>
</dbReference>
<dbReference type="AlphaFoldDB" id="A0A9Q9AUW9"/>
<gene>
    <name evidence="2" type="ORF">Slin15195_G057560</name>
</gene>
<sequence>MEESSYFWFTKHIINGPHSERYIWPFFVFVATLTFGMTHSRRRNYLDWLTLSGVTIIFVGSWYRVYLDMGNWDFAMFYVAIWHFYLCIYKNSDWDLNELRYRSREEGEQSTAELLVQQQIKALTLLFSPRLHFWTIGEPTHDRKQRLKPYHASTTAYLIRMSWQLPLSYLYAWWEREESVWFERTMVVWGSCWAVLSLLECFIGLIFLLGSLCRLLGPTWSPVHHPPMFGNSMRLLTHGLRGFWAKDGFWPTFLSNALTAPGHAFSDHFQLHADQYERFL</sequence>
<name>A0A9Q9AUW9_9PEZI</name>
<feature type="transmembrane region" description="Helical" evidence="1">
    <location>
        <begin position="186"/>
        <end position="209"/>
    </location>
</feature>
<feature type="transmembrane region" description="Helical" evidence="1">
    <location>
        <begin position="22"/>
        <end position="38"/>
    </location>
</feature>
<reference evidence="2" key="1">
    <citation type="submission" date="2022-06" db="EMBL/GenBank/DDBJ databases">
        <title>Complete genome sequences of two strains of the flax pathogen Septoria linicola.</title>
        <authorList>
            <person name="Lapalu N."/>
            <person name="Simon A."/>
            <person name="Demenou B."/>
            <person name="Paumier D."/>
            <person name="Guillot M.-P."/>
            <person name="Gout L."/>
            <person name="Valade R."/>
        </authorList>
    </citation>
    <scope>NUCLEOTIDE SEQUENCE</scope>
    <source>
        <strain evidence="2">SE15195</strain>
    </source>
</reference>
<feature type="transmembrane region" description="Helical" evidence="1">
    <location>
        <begin position="45"/>
        <end position="63"/>
    </location>
</feature>